<dbReference type="Gene3D" id="3.50.50.60">
    <property type="entry name" value="FAD/NAD(P)-binding domain"/>
    <property type="match status" value="1"/>
</dbReference>
<comment type="similarity">
    <text evidence="1">Belongs to the paxM FAD-dependent monooxygenase family.</text>
</comment>
<feature type="signal peptide" evidence="6">
    <location>
        <begin position="1"/>
        <end position="22"/>
    </location>
</feature>
<evidence type="ECO:0000256" key="1">
    <source>
        <dbReference type="ARBA" id="ARBA00007992"/>
    </source>
</evidence>
<keyword evidence="6" id="KW-0732">Signal</keyword>
<dbReference type="InterPro" id="IPR036188">
    <property type="entry name" value="FAD/NAD-bd_sf"/>
</dbReference>
<evidence type="ECO:0000259" key="7">
    <source>
        <dbReference type="Pfam" id="PF01494"/>
    </source>
</evidence>
<dbReference type="SUPFAM" id="SSF51905">
    <property type="entry name" value="FAD/NAD(P)-binding domain"/>
    <property type="match status" value="1"/>
</dbReference>
<reference evidence="8 9" key="2">
    <citation type="submission" date="2015-05" db="EMBL/GenBank/DDBJ databases">
        <title>Distinctive expansion of gene families associated with plant cell wall degradation and secondary metabolism in the genomes of grapevine trunk pathogens.</title>
        <authorList>
            <person name="Lawrence D.P."/>
            <person name="Travadon R."/>
            <person name="Rolshausen P.E."/>
            <person name="Baumgartner K."/>
        </authorList>
    </citation>
    <scope>NUCLEOTIDE SEQUENCE [LARGE SCALE GENOMIC DNA]</scope>
    <source>
        <strain evidence="8">DS831</strain>
    </source>
</reference>
<sequence length="472" mass="50496">MASEKPLKVLIVGASISGLTLAHCLDRVNIDYEIFDGHPVAPPVGASICLLPNGVAVLDQLGLYKSLAAIARKLKNVAIYASSGRLIKSTNDGDLLEQSVGYTGCMLPRQALVQMLYDHIADKSKIHAGSGNKVRRVEHRDDCIELHTADGAVIRGDLVVGCDGVHSTIRSEMWRIARAAQPEAFAEDASAFVSEYRCLFGISGPVPAMGPGDSHLTTGKAGYLLFDGANGDVFWFLYKKMDRKYTWPDVARFTPQQGEALAAEHVHDVITGEMTFGDVWKARKTFGLLPMEEGVMKNWHWGRIAVLGDAAHKVSVNAGQGGNSAIEDAAACANALNAAVKASSPSRGPSSLAEITTALGRYQDARLPRMLKINSASRDLCRIQGAEGIIKHSLFVAVSWLKSAPWMEMQEDVVRGAVTLDFLPASTRYVKAAALPTEKGGFFSLASLLVLSVGLLAGVGIGIFLNKSPIVG</sequence>
<gene>
    <name evidence="8" type="ORF">UCDDS831_g00577</name>
</gene>
<keyword evidence="5" id="KW-0812">Transmembrane</keyword>
<feature type="domain" description="FAD-binding" evidence="7">
    <location>
        <begin position="288"/>
        <end position="341"/>
    </location>
</feature>
<evidence type="ECO:0000256" key="2">
    <source>
        <dbReference type="ARBA" id="ARBA00022630"/>
    </source>
</evidence>
<evidence type="ECO:0000256" key="5">
    <source>
        <dbReference type="SAM" id="Phobius"/>
    </source>
</evidence>
<evidence type="ECO:0000313" key="8">
    <source>
        <dbReference type="EMBL" id="KKY28054.1"/>
    </source>
</evidence>
<dbReference type="PANTHER" id="PTHR47356">
    <property type="entry name" value="FAD-DEPENDENT MONOOXYGENASE ASQG-RELATED"/>
    <property type="match status" value="1"/>
</dbReference>
<keyword evidence="5" id="KW-0472">Membrane</keyword>
<evidence type="ECO:0000256" key="4">
    <source>
        <dbReference type="ARBA" id="ARBA00023002"/>
    </source>
</evidence>
<dbReference type="AlphaFoldDB" id="A0A0G2F138"/>
<feature type="chain" id="PRO_5002543994" evidence="6">
    <location>
        <begin position="23"/>
        <end position="472"/>
    </location>
</feature>
<keyword evidence="5" id="KW-1133">Transmembrane helix</keyword>
<name>A0A0G2F138_9PEZI</name>
<keyword evidence="8" id="KW-0503">Monooxygenase</keyword>
<keyword evidence="3" id="KW-0274">FAD</keyword>
<feature type="transmembrane region" description="Helical" evidence="5">
    <location>
        <begin position="442"/>
        <end position="465"/>
    </location>
</feature>
<keyword evidence="4" id="KW-0560">Oxidoreductase</keyword>
<dbReference type="InterPro" id="IPR002938">
    <property type="entry name" value="FAD-bd"/>
</dbReference>
<evidence type="ECO:0000256" key="6">
    <source>
        <dbReference type="SAM" id="SignalP"/>
    </source>
</evidence>
<proteinExistence type="inferred from homology"/>
<dbReference type="EMBL" id="LAQI01000014">
    <property type="protein sequence ID" value="KKY28054.1"/>
    <property type="molecule type" value="Genomic_DNA"/>
</dbReference>
<feature type="domain" description="FAD-binding" evidence="7">
    <location>
        <begin position="8"/>
        <end position="172"/>
    </location>
</feature>
<dbReference type="PRINTS" id="PR00420">
    <property type="entry name" value="RNGMNOXGNASE"/>
</dbReference>
<protein>
    <submittedName>
        <fullName evidence="8">Putative fad-dependent monooxygenase</fullName>
    </submittedName>
</protein>
<dbReference type="PANTHER" id="PTHR47356:SF2">
    <property type="entry name" value="FAD-BINDING DOMAIN-CONTAINING PROTEIN-RELATED"/>
    <property type="match status" value="1"/>
</dbReference>
<accession>A0A0G2F138</accession>
<keyword evidence="2" id="KW-0285">Flavoprotein</keyword>
<evidence type="ECO:0000313" key="9">
    <source>
        <dbReference type="Proteomes" id="UP000034182"/>
    </source>
</evidence>
<dbReference type="GO" id="GO:0004497">
    <property type="term" value="F:monooxygenase activity"/>
    <property type="evidence" value="ECO:0007669"/>
    <property type="project" value="UniProtKB-KW"/>
</dbReference>
<dbReference type="Pfam" id="PF01494">
    <property type="entry name" value="FAD_binding_3"/>
    <property type="match status" value="2"/>
</dbReference>
<comment type="caution">
    <text evidence="8">The sequence shown here is derived from an EMBL/GenBank/DDBJ whole genome shotgun (WGS) entry which is preliminary data.</text>
</comment>
<evidence type="ECO:0000256" key="3">
    <source>
        <dbReference type="ARBA" id="ARBA00022827"/>
    </source>
</evidence>
<reference evidence="8 9" key="1">
    <citation type="submission" date="2015-03" db="EMBL/GenBank/DDBJ databases">
        <authorList>
            <person name="Morales-Cruz A."/>
            <person name="Amrine K.C."/>
            <person name="Cantu D."/>
        </authorList>
    </citation>
    <scope>NUCLEOTIDE SEQUENCE [LARGE SCALE GENOMIC DNA]</scope>
    <source>
        <strain evidence="8">DS831</strain>
    </source>
</reference>
<organism evidence="8 9">
    <name type="scientific">Diplodia seriata</name>
    <dbReference type="NCBI Taxonomy" id="420778"/>
    <lineage>
        <taxon>Eukaryota</taxon>
        <taxon>Fungi</taxon>
        <taxon>Dikarya</taxon>
        <taxon>Ascomycota</taxon>
        <taxon>Pezizomycotina</taxon>
        <taxon>Dothideomycetes</taxon>
        <taxon>Dothideomycetes incertae sedis</taxon>
        <taxon>Botryosphaeriales</taxon>
        <taxon>Botryosphaeriaceae</taxon>
        <taxon>Diplodia</taxon>
    </lineage>
</organism>
<dbReference type="GO" id="GO:0071949">
    <property type="term" value="F:FAD binding"/>
    <property type="evidence" value="ECO:0007669"/>
    <property type="project" value="InterPro"/>
</dbReference>
<dbReference type="InterPro" id="IPR050562">
    <property type="entry name" value="FAD_mOase_fung"/>
</dbReference>
<dbReference type="Proteomes" id="UP000034182">
    <property type="component" value="Unassembled WGS sequence"/>
</dbReference>